<evidence type="ECO:0000313" key="2">
    <source>
        <dbReference type="EMBL" id="CAE8671690.1"/>
    </source>
</evidence>
<proteinExistence type="predicted"/>
<dbReference type="CDD" id="cd01650">
    <property type="entry name" value="RT_nLTR_like"/>
    <property type="match status" value="1"/>
</dbReference>
<comment type="caution">
    <text evidence="2">The sequence shown here is derived from an EMBL/GenBank/DDBJ whole genome shotgun (WGS) entry which is preliminary data.</text>
</comment>
<sequence length="627" mass="71323">MLPHTKNGILLKTSEKALLPSLLPSKILMGISAPQNKEPNYWPITISPNYGPPPPPNVTHMPRTPIVQHPPPIDLSLFTLDELDFILRKIKNNRSPGPDSIPSEFWKWTSPTFRDHILALLNNCFMGASSPEEWNEAHIVAILKQQKDPLLPESFRPIALCDAIYKIYAALLQRRLALALDDSLRTSQYGFRSKKSTSQPIFILRQVLDLHERHQGRMHFLFLDWSKAFDSITHENIEIALSRYEIPEPFVKAVTALYRSPTFRVKNGSDLSSLHVQQRGIRQGCPLSPYLFIIVLSCLMHDVEEEFTHRYELLPNPFSASSPLWDLEYADDTVLFSPNPITLQKLLHILQHHAARIGLHLNLEKCQHLQLNTDTNIYFRDTEEGQCQCSTCFHGSPVPVGPPVPVSQVVKYLGVYLSQKARSQTDLTKRLAITYSSLKLLRPFFQSRDIPANWKFTIYGQVLSAIVLYAVQSETLTATQNSRLDALHFRVLRNITHTKTTFYHRVVNPNDTPASNQDVAKKALDLGYKGYTLSTEALNRKLALLGHIIRHPESVEHKVTFTSAHMYRKHASKFRVGPPKLHWAETAMADAYNRIQWLNQQDAAALLLPRPFNAPPPNPPLLPSHIL</sequence>
<dbReference type="Pfam" id="PF00078">
    <property type="entry name" value="RVT_1"/>
    <property type="match status" value="1"/>
</dbReference>
<dbReference type="PANTHER" id="PTHR19446">
    <property type="entry name" value="REVERSE TRANSCRIPTASES"/>
    <property type="match status" value="1"/>
</dbReference>
<feature type="domain" description="Reverse transcriptase" evidence="1">
    <location>
        <begin position="123"/>
        <end position="417"/>
    </location>
</feature>
<organism evidence="2 3">
    <name type="scientific">Polarella glacialis</name>
    <name type="common">Dinoflagellate</name>
    <dbReference type="NCBI Taxonomy" id="89957"/>
    <lineage>
        <taxon>Eukaryota</taxon>
        <taxon>Sar</taxon>
        <taxon>Alveolata</taxon>
        <taxon>Dinophyceae</taxon>
        <taxon>Suessiales</taxon>
        <taxon>Suessiaceae</taxon>
        <taxon>Polarella</taxon>
    </lineage>
</organism>
<dbReference type="InterPro" id="IPR000477">
    <property type="entry name" value="RT_dom"/>
</dbReference>
<evidence type="ECO:0000313" key="3">
    <source>
        <dbReference type="Proteomes" id="UP000626109"/>
    </source>
</evidence>
<dbReference type="SUPFAM" id="SSF56672">
    <property type="entry name" value="DNA/RNA polymerases"/>
    <property type="match status" value="1"/>
</dbReference>
<reference evidence="2" key="1">
    <citation type="submission" date="2021-02" db="EMBL/GenBank/DDBJ databases">
        <authorList>
            <person name="Dougan E. K."/>
            <person name="Rhodes N."/>
            <person name="Thang M."/>
            <person name="Chan C."/>
        </authorList>
    </citation>
    <scope>NUCLEOTIDE SEQUENCE</scope>
</reference>
<dbReference type="Proteomes" id="UP000626109">
    <property type="component" value="Unassembled WGS sequence"/>
</dbReference>
<dbReference type="PROSITE" id="PS50878">
    <property type="entry name" value="RT_POL"/>
    <property type="match status" value="1"/>
</dbReference>
<protein>
    <recommendedName>
        <fullName evidence="1">Reverse transcriptase domain-containing protein</fullName>
    </recommendedName>
</protein>
<dbReference type="EMBL" id="CAJNNW010024140">
    <property type="protein sequence ID" value="CAE8671690.1"/>
    <property type="molecule type" value="Genomic_DNA"/>
</dbReference>
<gene>
    <name evidence="2" type="ORF">PGLA2088_LOCUS17771</name>
</gene>
<evidence type="ECO:0000259" key="1">
    <source>
        <dbReference type="PROSITE" id="PS50878"/>
    </source>
</evidence>
<name>A0A813JA83_POLGL</name>
<dbReference type="AlphaFoldDB" id="A0A813JA83"/>
<accession>A0A813JA83</accession>
<dbReference type="InterPro" id="IPR043502">
    <property type="entry name" value="DNA/RNA_pol_sf"/>
</dbReference>